<accession>A0ABQ8KVL6</accession>
<gene>
    <name evidence="2" type="ORF">C8Q71DRAFT_720401</name>
</gene>
<dbReference type="EMBL" id="JADCUA010000002">
    <property type="protein sequence ID" value="KAH9843019.1"/>
    <property type="molecule type" value="Genomic_DNA"/>
</dbReference>
<keyword evidence="3" id="KW-1185">Reference proteome</keyword>
<evidence type="ECO:0000313" key="3">
    <source>
        <dbReference type="Proteomes" id="UP000814176"/>
    </source>
</evidence>
<feature type="region of interest" description="Disordered" evidence="1">
    <location>
        <begin position="1"/>
        <end position="38"/>
    </location>
</feature>
<dbReference type="RefSeq" id="XP_047784066.1">
    <property type="nucleotide sequence ID" value="XM_047921363.1"/>
</dbReference>
<dbReference type="Proteomes" id="UP000814176">
    <property type="component" value="Unassembled WGS sequence"/>
</dbReference>
<evidence type="ECO:0000313" key="2">
    <source>
        <dbReference type="EMBL" id="KAH9843019.1"/>
    </source>
</evidence>
<name>A0ABQ8KVL6_9APHY</name>
<feature type="compositionally biased region" description="Low complexity" evidence="1">
    <location>
        <begin position="12"/>
        <end position="23"/>
    </location>
</feature>
<sequence>MPAERKNRTKRAASTASTTSRSIAAKRRQPFPLPSFSLPPTNDTSITVRVLPLPIVGKGLGPGLTWTIDERPAEQLEKGRRVIFSTDAQTSGLGNLSAISDLRRHWVTFIVTGADKPCSLRVPIPWASLGDLEGYTHQHHYFNLPNLPPPHPSFAERPAFQNEKENPYEFDIEEDDIPSLAKRITNITNA</sequence>
<evidence type="ECO:0000256" key="1">
    <source>
        <dbReference type="SAM" id="MobiDB-lite"/>
    </source>
</evidence>
<reference evidence="2 3" key="1">
    <citation type="journal article" date="2021" name="Environ. Microbiol.">
        <title>Gene family expansions and transcriptome signatures uncover fungal adaptations to wood decay.</title>
        <authorList>
            <person name="Hage H."/>
            <person name="Miyauchi S."/>
            <person name="Viragh M."/>
            <person name="Drula E."/>
            <person name="Min B."/>
            <person name="Chaduli D."/>
            <person name="Navarro D."/>
            <person name="Favel A."/>
            <person name="Norest M."/>
            <person name="Lesage-Meessen L."/>
            <person name="Balint B."/>
            <person name="Merenyi Z."/>
            <person name="de Eugenio L."/>
            <person name="Morin E."/>
            <person name="Martinez A.T."/>
            <person name="Baldrian P."/>
            <person name="Stursova M."/>
            <person name="Martinez M.J."/>
            <person name="Novotny C."/>
            <person name="Magnuson J.K."/>
            <person name="Spatafora J.W."/>
            <person name="Maurice S."/>
            <person name="Pangilinan J."/>
            <person name="Andreopoulos W."/>
            <person name="LaButti K."/>
            <person name="Hundley H."/>
            <person name="Na H."/>
            <person name="Kuo A."/>
            <person name="Barry K."/>
            <person name="Lipzen A."/>
            <person name="Henrissat B."/>
            <person name="Riley R."/>
            <person name="Ahrendt S."/>
            <person name="Nagy L.G."/>
            <person name="Grigoriev I.V."/>
            <person name="Martin F."/>
            <person name="Rosso M.N."/>
        </authorList>
    </citation>
    <scope>NUCLEOTIDE SEQUENCE [LARGE SCALE GENOMIC DNA]</scope>
    <source>
        <strain evidence="2 3">CIRM-BRFM 1785</strain>
    </source>
</reference>
<organism evidence="2 3">
    <name type="scientific">Rhodofomes roseus</name>
    <dbReference type="NCBI Taxonomy" id="34475"/>
    <lineage>
        <taxon>Eukaryota</taxon>
        <taxon>Fungi</taxon>
        <taxon>Dikarya</taxon>
        <taxon>Basidiomycota</taxon>
        <taxon>Agaricomycotina</taxon>
        <taxon>Agaricomycetes</taxon>
        <taxon>Polyporales</taxon>
        <taxon>Rhodofomes</taxon>
    </lineage>
</organism>
<proteinExistence type="predicted"/>
<protein>
    <submittedName>
        <fullName evidence="2">Uncharacterized protein</fullName>
    </submittedName>
</protein>
<dbReference type="GeneID" id="72002095"/>
<comment type="caution">
    <text evidence="2">The sequence shown here is derived from an EMBL/GenBank/DDBJ whole genome shotgun (WGS) entry which is preliminary data.</text>
</comment>